<evidence type="ECO:0000313" key="2">
    <source>
        <dbReference type="EMBL" id="AMP03746.1"/>
    </source>
</evidence>
<dbReference type="STRING" id="279113.CPter91_1365"/>
<dbReference type="PATRIC" id="fig|279113.9.peg.1360"/>
<sequence length="38" mass="4430">MPKNHKRPNMAWKQPQQIAAMTTTQIRRSDEDDSTVSM</sequence>
<name>A0A127Q170_9BURK</name>
<evidence type="ECO:0000313" key="3">
    <source>
        <dbReference type="Proteomes" id="UP000074561"/>
    </source>
</evidence>
<proteinExistence type="predicted"/>
<dbReference type="AlphaFoldDB" id="A0A127Q170"/>
<feature type="compositionally biased region" description="Polar residues" evidence="1">
    <location>
        <begin position="14"/>
        <end position="26"/>
    </location>
</feature>
<accession>A0A127Q170</accession>
<feature type="region of interest" description="Disordered" evidence="1">
    <location>
        <begin position="1"/>
        <end position="38"/>
    </location>
</feature>
<gene>
    <name evidence="2" type="ORF">CPter91_1365</name>
</gene>
<protein>
    <submittedName>
        <fullName evidence="2">Uncharacterized protein</fullName>
    </submittedName>
</protein>
<dbReference type="EMBL" id="CP013234">
    <property type="protein sequence ID" value="AMP03746.1"/>
    <property type="molecule type" value="Genomic_DNA"/>
</dbReference>
<dbReference type="KEGG" id="cpra:CPter91_1365"/>
<evidence type="ECO:0000256" key="1">
    <source>
        <dbReference type="SAM" id="MobiDB-lite"/>
    </source>
</evidence>
<organism evidence="2 3">
    <name type="scientific">Collimonas pratensis</name>
    <dbReference type="NCBI Taxonomy" id="279113"/>
    <lineage>
        <taxon>Bacteria</taxon>
        <taxon>Pseudomonadati</taxon>
        <taxon>Pseudomonadota</taxon>
        <taxon>Betaproteobacteria</taxon>
        <taxon>Burkholderiales</taxon>
        <taxon>Oxalobacteraceae</taxon>
        <taxon>Collimonas</taxon>
    </lineage>
</organism>
<reference evidence="2 3" key="1">
    <citation type="submission" date="2015-11" db="EMBL/GenBank/DDBJ databases">
        <title>Exploring the genomic traits of fungus-feeding bacterial genus Collimonas.</title>
        <authorList>
            <person name="Song C."/>
            <person name="Schmidt R."/>
            <person name="de Jager V."/>
            <person name="Krzyzanowska D."/>
            <person name="Jongedijk E."/>
            <person name="Cankar K."/>
            <person name="Beekwilder J."/>
            <person name="van Veen A."/>
            <person name="de Boer W."/>
            <person name="van Veen J.A."/>
            <person name="Garbeva P."/>
        </authorList>
    </citation>
    <scope>NUCLEOTIDE SEQUENCE [LARGE SCALE GENOMIC DNA]</scope>
    <source>
        <strain evidence="2 3">Ter91</strain>
    </source>
</reference>
<dbReference type="Proteomes" id="UP000074561">
    <property type="component" value="Chromosome"/>
</dbReference>